<dbReference type="InterPro" id="IPR011009">
    <property type="entry name" value="Kinase-like_dom_sf"/>
</dbReference>
<evidence type="ECO:0000256" key="2">
    <source>
        <dbReference type="ARBA" id="ARBA00022840"/>
    </source>
</evidence>
<protein>
    <recommendedName>
        <fullName evidence="3">Protein kinase domain-containing protein</fullName>
    </recommendedName>
</protein>
<reference evidence="4 5" key="1">
    <citation type="journal article" date="2024" name="Nat. Commun.">
        <title>Phylogenomics reveals the evolutionary origins of lichenization in chlorophyte algae.</title>
        <authorList>
            <person name="Puginier C."/>
            <person name="Libourel C."/>
            <person name="Otte J."/>
            <person name="Skaloud P."/>
            <person name="Haon M."/>
            <person name="Grisel S."/>
            <person name="Petersen M."/>
            <person name="Berrin J.G."/>
            <person name="Delaux P.M."/>
            <person name="Dal Grande F."/>
            <person name="Keller J."/>
        </authorList>
    </citation>
    <scope>NUCLEOTIDE SEQUENCE [LARGE SCALE GENOMIC DNA]</scope>
    <source>
        <strain evidence="4 5">SAG 2523</strain>
    </source>
</reference>
<name>A0AAW1T9N4_9CHLO</name>
<dbReference type="PANTHER" id="PTHR24346">
    <property type="entry name" value="MAP/MICROTUBULE AFFINITY-REGULATING KINASE"/>
    <property type="match status" value="1"/>
</dbReference>
<keyword evidence="2" id="KW-0067">ATP-binding</keyword>
<dbReference type="PROSITE" id="PS50011">
    <property type="entry name" value="PROTEIN_KINASE_DOM"/>
    <property type="match status" value="1"/>
</dbReference>
<sequence length="341" mass="38558">MGPGGPSGPSVLQGNPFYQYVKDLSAGAFGFVQLARDRSNNEQVAIKFIPRGRTSINKYVQRELLNHSRLLHPHVVQFKEVFLTPQHLAIVMEYAAGGDMFQKVKAVGGLKEEDARWFFQQLIIGLDYCHKMGVVNRDIKLENCLLDGSRRPLLKLCDFGYSKHEASDSVPKSKVGTPGYTAPEVLGHRKAYDGKLADLWSCGCMLYVMLFCEYPFERQNDPADEFQRYRLITERIKTADWIIPPNMKASPELRSLLSRILVPDPRHRATIAEITEHPWFSKGLPRGVMSMNDQCLDLKDQTAGYQSADQIKAIVLDATQVNDGHQELIDEIMDEDDVDLT</sequence>
<dbReference type="InterPro" id="IPR000719">
    <property type="entry name" value="Prot_kinase_dom"/>
</dbReference>
<organism evidence="4 5">
    <name type="scientific">Apatococcus fuscideae</name>
    <dbReference type="NCBI Taxonomy" id="2026836"/>
    <lineage>
        <taxon>Eukaryota</taxon>
        <taxon>Viridiplantae</taxon>
        <taxon>Chlorophyta</taxon>
        <taxon>core chlorophytes</taxon>
        <taxon>Trebouxiophyceae</taxon>
        <taxon>Chlorellales</taxon>
        <taxon>Chlorellaceae</taxon>
        <taxon>Apatococcus</taxon>
    </lineage>
</organism>
<dbReference type="PANTHER" id="PTHR24346:SF92">
    <property type="entry name" value="SNF1-RELATED PROTEIN KINASE 2.6"/>
    <property type="match status" value="1"/>
</dbReference>
<dbReference type="GO" id="GO:0004674">
    <property type="term" value="F:protein serine/threonine kinase activity"/>
    <property type="evidence" value="ECO:0007669"/>
    <property type="project" value="TreeGrafter"/>
</dbReference>
<keyword evidence="5" id="KW-1185">Reference proteome</keyword>
<dbReference type="GO" id="GO:0005737">
    <property type="term" value="C:cytoplasm"/>
    <property type="evidence" value="ECO:0007669"/>
    <property type="project" value="TreeGrafter"/>
</dbReference>
<dbReference type="SUPFAM" id="SSF56112">
    <property type="entry name" value="Protein kinase-like (PK-like)"/>
    <property type="match status" value="1"/>
</dbReference>
<evidence type="ECO:0000313" key="5">
    <source>
        <dbReference type="Proteomes" id="UP001485043"/>
    </source>
</evidence>
<feature type="domain" description="Protein kinase" evidence="3">
    <location>
        <begin position="18"/>
        <end position="280"/>
    </location>
</feature>
<accession>A0AAW1T9N4</accession>
<dbReference type="Pfam" id="PF00069">
    <property type="entry name" value="Pkinase"/>
    <property type="match status" value="1"/>
</dbReference>
<dbReference type="Proteomes" id="UP001485043">
    <property type="component" value="Unassembled WGS sequence"/>
</dbReference>
<dbReference type="Gene3D" id="1.10.510.10">
    <property type="entry name" value="Transferase(Phosphotransferase) domain 1"/>
    <property type="match status" value="1"/>
</dbReference>
<evidence type="ECO:0000259" key="3">
    <source>
        <dbReference type="PROSITE" id="PS50011"/>
    </source>
</evidence>
<gene>
    <name evidence="4" type="ORF">WJX84_007732</name>
</gene>
<dbReference type="GO" id="GO:0035556">
    <property type="term" value="P:intracellular signal transduction"/>
    <property type="evidence" value="ECO:0007669"/>
    <property type="project" value="TreeGrafter"/>
</dbReference>
<dbReference type="FunFam" id="1.10.510.10:FF:000571">
    <property type="entry name" value="Maternal embryonic leucine zipper kinase"/>
    <property type="match status" value="1"/>
</dbReference>
<dbReference type="Gene3D" id="3.30.200.20">
    <property type="entry name" value="Phosphorylase Kinase, domain 1"/>
    <property type="match status" value="1"/>
</dbReference>
<dbReference type="EMBL" id="JALJOV010000251">
    <property type="protein sequence ID" value="KAK9865412.1"/>
    <property type="molecule type" value="Genomic_DNA"/>
</dbReference>
<evidence type="ECO:0000313" key="4">
    <source>
        <dbReference type="EMBL" id="KAK9865412.1"/>
    </source>
</evidence>
<evidence type="ECO:0000256" key="1">
    <source>
        <dbReference type="ARBA" id="ARBA00022741"/>
    </source>
</evidence>
<proteinExistence type="predicted"/>
<dbReference type="SMART" id="SM00220">
    <property type="entry name" value="S_TKc"/>
    <property type="match status" value="1"/>
</dbReference>
<dbReference type="AlphaFoldDB" id="A0AAW1T9N4"/>
<comment type="caution">
    <text evidence="4">The sequence shown here is derived from an EMBL/GenBank/DDBJ whole genome shotgun (WGS) entry which is preliminary data.</text>
</comment>
<keyword evidence="1" id="KW-0547">Nucleotide-binding</keyword>
<dbReference type="GO" id="GO:0005524">
    <property type="term" value="F:ATP binding"/>
    <property type="evidence" value="ECO:0007669"/>
    <property type="project" value="UniProtKB-KW"/>
</dbReference>